<organism evidence="2">
    <name type="scientific">marine metagenome</name>
    <dbReference type="NCBI Taxonomy" id="408172"/>
    <lineage>
        <taxon>unclassified sequences</taxon>
        <taxon>metagenomes</taxon>
        <taxon>ecological metagenomes</taxon>
    </lineage>
</organism>
<name>A0A382Z7K8_9ZZZZ</name>
<dbReference type="GO" id="GO:0003676">
    <property type="term" value="F:nucleic acid binding"/>
    <property type="evidence" value="ECO:0007669"/>
    <property type="project" value="InterPro"/>
</dbReference>
<evidence type="ECO:0000313" key="2">
    <source>
        <dbReference type="EMBL" id="SVD91095.1"/>
    </source>
</evidence>
<dbReference type="Gene3D" id="1.10.30.50">
    <property type="match status" value="1"/>
</dbReference>
<feature type="domain" description="HNH nuclease" evidence="1">
    <location>
        <begin position="41"/>
        <end position="92"/>
    </location>
</feature>
<reference evidence="2" key="1">
    <citation type="submission" date="2018-05" db="EMBL/GenBank/DDBJ databases">
        <authorList>
            <person name="Lanie J.A."/>
            <person name="Ng W.-L."/>
            <person name="Kazmierczak K.M."/>
            <person name="Andrzejewski T.M."/>
            <person name="Davidsen T.M."/>
            <person name="Wayne K.J."/>
            <person name="Tettelin H."/>
            <person name="Glass J.I."/>
            <person name="Rusch D."/>
            <person name="Podicherti R."/>
            <person name="Tsui H.-C.T."/>
            <person name="Winkler M.E."/>
        </authorList>
    </citation>
    <scope>NUCLEOTIDE SEQUENCE</scope>
</reference>
<dbReference type="SMART" id="SM00507">
    <property type="entry name" value="HNHc"/>
    <property type="match status" value="1"/>
</dbReference>
<accession>A0A382Z7K8</accession>
<feature type="non-terminal residue" evidence="2">
    <location>
        <position position="1"/>
    </location>
</feature>
<dbReference type="EMBL" id="UINC01181410">
    <property type="protein sequence ID" value="SVD91095.1"/>
    <property type="molecule type" value="Genomic_DNA"/>
</dbReference>
<dbReference type="InterPro" id="IPR002711">
    <property type="entry name" value="HNH"/>
</dbReference>
<proteinExistence type="predicted"/>
<protein>
    <recommendedName>
        <fullName evidence="1">HNH nuclease domain-containing protein</fullName>
    </recommendedName>
</protein>
<sequence>VVWGAMVRSGAPTADAHAIDQIVERQLGECARAGCNNAISTTENFLGLDGEKEEQGFLKTINSGELQHIQPRALGGTDDLSNLEILCDECHGMTARTISIPVHLMQQSKSWLDDQDEVRSFTQLVRLSVADYIKTDESHVERRIHEKTLRDMEKLKQKLVGSLAHKKEAVDATVKLTRLYGFEVKMKSFPGMDIKKKSKQGAHLNVGVGDPENM</sequence>
<evidence type="ECO:0000259" key="1">
    <source>
        <dbReference type="SMART" id="SM00507"/>
    </source>
</evidence>
<dbReference type="InterPro" id="IPR003615">
    <property type="entry name" value="HNH_nuc"/>
</dbReference>
<gene>
    <name evidence="2" type="ORF">METZ01_LOCUS443949</name>
</gene>
<dbReference type="AlphaFoldDB" id="A0A382Z7K8"/>
<dbReference type="CDD" id="cd00085">
    <property type="entry name" value="HNHc"/>
    <property type="match status" value="1"/>
</dbReference>
<dbReference type="GO" id="GO:0004519">
    <property type="term" value="F:endonuclease activity"/>
    <property type="evidence" value="ECO:0007669"/>
    <property type="project" value="InterPro"/>
</dbReference>
<dbReference type="GO" id="GO:0008270">
    <property type="term" value="F:zinc ion binding"/>
    <property type="evidence" value="ECO:0007669"/>
    <property type="project" value="InterPro"/>
</dbReference>
<dbReference type="Pfam" id="PF01844">
    <property type="entry name" value="HNH"/>
    <property type="match status" value="1"/>
</dbReference>